<evidence type="ECO:0000256" key="1">
    <source>
        <dbReference type="SAM" id="MobiDB-lite"/>
    </source>
</evidence>
<feature type="non-terminal residue" evidence="2">
    <location>
        <position position="1"/>
    </location>
</feature>
<keyword evidence="3" id="KW-1185">Reference proteome</keyword>
<accession>A0AAV7MRB6</accession>
<protein>
    <submittedName>
        <fullName evidence="2">Uncharacterized protein</fullName>
    </submittedName>
</protein>
<dbReference type="EMBL" id="JANPWB010000013">
    <property type="protein sequence ID" value="KAJ1106092.1"/>
    <property type="molecule type" value="Genomic_DNA"/>
</dbReference>
<reference evidence="2" key="1">
    <citation type="journal article" date="2022" name="bioRxiv">
        <title>Sequencing and chromosome-scale assembly of the giantPleurodeles waltlgenome.</title>
        <authorList>
            <person name="Brown T."/>
            <person name="Elewa A."/>
            <person name="Iarovenko S."/>
            <person name="Subramanian E."/>
            <person name="Araus A.J."/>
            <person name="Petzold A."/>
            <person name="Susuki M."/>
            <person name="Suzuki K.-i.T."/>
            <person name="Hayashi T."/>
            <person name="Toyoda A."/>
            <person name="Oliveira C."/>
            <person name="Osipova E."/>
            <person name="Leigh N.D."/>
            <person name="Simon A."/>
            <person name="Yun M.H."/>
        </authorList>
    </citation>
    <scope>NUCLEOTIDE SEQUENCE</scope>
    <source>
        <strain evidence="2">20211129_DDA</strain>
        <tissue evidence="2">Liver</tissue>
    </source>
</reference>
<name>A0AAV7MRB6_PLEWA</name>
<organism evidence="2 3">
    <name type="scientific">Pleurodeles waltl</name>
    <name type="common">Iberian ribbed newt</name>
    <dbReference type="NCBI Taxonomy" id="8319"/>
    <lineage>
        <taxon>Eukaryota</taxon>
        <taxon>Metazoa</taxon>
        <taxon>Chordata</taxon>
        <taxon>Craniata</taxon>
        <taxon>Vertebrata</taxon>
        <taxon>Euteleostomi</taxon>
        <taxon>Amphibia</taxon>
        <taxon>Batrachia</taxon>
        <taxon>Caudata</taxon>
        <taxon>Salamandroidea</taxon>
        <taxon>Salamandridae</taxon>
        <taxon>Pleurodelinae</taxon>
        <taxon>Pleurodeles</taxon>
    </lineage>
</organism>
<gene>
    <name evidence="2" type="ORF">NDU88_003495</name>
</gene>
<dbReference type="Proteomes" id="UP001066276">
    <property type="component" value="Chromosome 9"/>
</dbReference>
<proteinExistence type="predicted"/>
<dbReference type="AlphaFoldDB" id="A0AAV7MRB6"/>
<evidence type="ECO:0000313" key="2">
    <source>
        <dbReference type="EMBL" id="KAJ1106092.1"/>
    </source>
</evidence>
<comment type="caution">
    <text evidence="2">The sequence shown here is derived from an EMBL/GenBank/DDBJ whole genome shotgun (WGS) entry which is preliminary data.</text>
</comment>
<sequence>TQVISPTVQPDRRPAQSDTTPHHLGTPDSPCAAKCQLTELEDGPKQKCSCYER</sequence>
<evidence type="ECO:0000313" key="3">
    <source>
        <dbReference type="Proteomes" id="UP001066276"/>
    </source>
</evidence>
<feature type="region of interest" description="Disordered" evidence="1">
    <location>
        <begin position="1"/>
        <end position="29"/>
    </location>
</feature>
<feature type="non-terminal residue" evidence="2">
    <location>
        <position position="53"/>
    </location>
</feature>